<sequence length="1060" mass="114118">MKEPNCQEVAELTATHRIEIRPQEGTGDPQGAAVAHEIAELGISSVSHVRAVRLFFLFGDLSADDARRAGDDLLTDPVTETAYLGSSPGLDGGAVIEVHLKAGVMDPVAASTETAIANMGLAIESVRTARRYELIGDVSPEQCETIARRLLANNAIEEVYFDAYTPPAAQGQSYTLDIVDVPIRDLDDAALEKLSKDNDLFLNLTEMKGIQDYYRRIGREPRDIELETLAQTWSEHCIHKTFRSDVAYEGTPIPGWPQDEWRVRSSEMLADRKDAILASLANAGIYDDSIPRVWDEICRIAEEEFATGEAIVSLSLEEETIGVRVNEREVYGGQWVDMDGKPFVKLRIPDLLKTTIFSVTEQLAKPWCISVFKDNAGVIEFDDKHAICFKVETHNHPSAIDPYGGAATGIGGVVRDPMGTGMGARPVANTDVFCFGPTDMSLDDLPKGVLHPRRVMRGVVAGVRDYGNRMGIPTVNGALYFDEKYLGNPLVYCGTVGLLDRDKCFKHPQAGDAIVCVGGRTGRDGIHGATFSSGELTHEHETEFSHAVQIGNAITEKKMLDVIIQARDAGLYSAITDCGAGGFSSAVGEMGEELGAEVHLERAPLKYAGLSYTEIWISEAQERMVLAVPPENVDRILALCAAEDVEAIVIGHFGTEGRILRLFYDGQVVGELEMEFLHNGLPRPTKEAVYEKADRPSPAPPDRDSYNDVLLKILAAPNVASKEWVIRQYDHEVQGGSAVKPLVGVDGDGPGDAAVVRPVLASRKGVVISCGLNPALGDLDPYQSALHAVDEALRNMIAVGGNLARTALLDNFCWGNCNKPDRMGSLVQAAKACRDAALAFETPFISGKDSLNNEFQTDTGETIAIPPTLLISAISVIDDVGRCVTADAKAAGNYLFILGRTGSLLGGSHVLKVMDLPSGTDVPPVDLAVSREVMEALQQAIEAGAVRSCHDLSEGGLAVAAAEMAFSGGLGVDLDLAAMPDGEPGLPPAALLFAEYAGRFLVEVTPEQHDAFLRIVKSCPFGELGQVTDTGCVVLRSKTQTLIDIPAADAKAAWQQTFNW</sequence>
<feature type="domain" description="PurM-like C-terminal" evidence="9">
    <location>
        <begin position="891"/>
        <end position="1031"/>
    </location>
</feature>
<proteinExistence type="inferred from homology"/>
<dbReference type="Pfam" id="PF02769">
    <property type="entry name" value="AIRS_C"/>
    <property type="match status" value="2"/>
</dbReference>
<dbReference type="Pfam" id="PF18072">
    <property type="entry name" value="FGAR-AT_linker"/>
    <property type="match status" value="1"/>
</dbReference>
<reference evidence="11" key="1">
    <citation type="journal article" date="2015" name="Nature">
        <title>Complex archaea that bridge the gap between prokaryotes and eukaryotes.</title>
        <authorList>
            <person name="Spang A."/>
            <person name="Saw J.H."/>
            <person name="Jorgensen S.L."/>
            <person name="Zaremba-Niedzwiedzka K."/>
            <person name="Martijn J."/>
            <person name="Lind A.E."/>
            <person name="van Eijk R."/>
            <person name="Schleper C."/>
            <person name="Guy L."/>
            <person name="Ettema T.J."/>
        </authorList>
    </citation>
    <scope>NUCLEOTIDE SEQUENCE</scope>
</reference>
<dbReference type="GO" id="GO:0046872">
    <property type="term" value="F:metal ion binding"/>
    <property type="evidence" value="ECO:0007669"/>
    <property type="project" value="UniProtKB-KW"/>
</dbReference>
<dbReference type="InterPro" id="IPR016188">
    <property type="entry name" value="PurM-like_N"/>
</dbReference>
<dbReference type="HAMAP" id="MF_00420">
    <property type="entry name" value="PurL_2"/>
    <property type="match status" value="1"/>
</dbReference>
<evidence type="ECO:0000256" key="5">
    <source>
        <dbReference type="ARBA" id="ARBA00022755"/>
    </source>
</evidence>
<dbReference type="InterPro" id="IPR036921">
    <property type="entry name" value="PurM-like_N_sf"/>
</dbReference>
<keyword evidence="7" id="KW-0460">Magnesium</keyword>
<dbReference type="InterPro" id="IPR003850">
    <property type="entry name" value="PurS"/>
</dbReference>
<dbReference type="Gene3D" id="3.30.1280.10">
    <property type="entry name" value="Phosphoribosylformylglycinamidine synthase subunit PurS"/>
    <property type="match status" value="2"/>
</dbReference>
<dbReference type="Gene3D" id="3.30.1330.10">
    <property type="entry name" value="PurM-like, N-terminal domain"/>
    <property type="match status" value="2"/>
</dbReference>
<gene>
    <name evidence="11" type="ORF">LCGC14_0123910</name>
</gene>
<dbReference type="InterPro" id="IPR010918">
    <property type="entry name" value="PurM-like_C_dom"/>
</dbReference>
<evidence type="ECO:0000256" key="3">
    <source>
        <dbReference type="ARBA" id="ARBA00022723"/>
    </source>
</evidence>
<dbReference type="EMBL" id="LAZR01000039">
    <property type="protein sequence ID" value="KKO00618.1"/>
    <property type="molecule type" value="Genomic_DNA"/>
</dbReference>
<dbReference type="NCBIfam" id="TIGR01736">
    <property type="entry name" value="FGAM_synth_II"/>
    <property type="match status" value="1"/>
</dbReference>
<keyword evidence="2" id="KW-0436">Ligase</keyword>
<feature type="domain" description="Phosphoribosylformylglycinamidine synthase linker" evidence="10">
    <location>
        <begin position="191"/>
        <end position="240"/>
    </location>
</feature>
<dbReference type="Gene3D" id="3.90.650.10">
    <property type="entry name" value="PurM-like C-terminal domain"/>
    <property type="match status" value="2"/>
</dbReference>
<dbReference type="InterPro" id="IPR036604">
    <property type="entry name" value="PurS-like_sf"/>
</dbReference>
<dbReference type="GO" id="GO:0005524">
    <property type="term" value="F:ATP binding"/>
    <property type="evidence" value="ECO:0007669"/>
    <property type="project" value="UniProtKB-KW"/>
</dbReference>
<dbReference type="CDD" id="cd02204">
    <property type="entry name" value="PurL_repeat2"/>
    <property type="match status" value="1"/>
</dbReference>
<keyword evidence="3" id="KW-0479">Metal-binding</keyword>
<evidence type="ECO:0000256" key="1">
    <source>
        <dbReference type="ARBA" id="ARBA00022490"/>
    </source>
</evidence>
<dbReference type="Pfam" id="PF02700">
    <property type="entry name" value="PurS"/>
    <property type="match status" value="2"/>
</dbReference>
<dbReference type="InterPro" id="IPR010074">
    <property type="entry name" value="PRibForGlyAmidine_synth_PurL"/>
</dbReference>
<dbReference type="InterPro" id="IPR036676">
    <property type="entry name" value="PurM-like_C_sf"/>
</dbReference>
<dbReference type="SUPFAM" id="SSF82697">
    <property type="entry name" value="PurS-like"/>
    <property type="match status" value="2"/>
</dbReference>
<evidence type="ECO:0000256" key="2">
    <source>
        <dbReference type="ARBA" id="ARBA00022598"/>
    </source>
</evidence>
<dbReference type="PANTHER" id="PTHR43555">
    <property type="entry name" value="PHOSPHORIBOSYLFORMYLGLYCINAMIDINE SYNTHASE SUBUNIT PURL"/>
    <property type="match status" value="1"/>
</dbReference>
<keyword evidence="4" id="KW-0547">Nucleotide-binding</keyword>
<evidence type="ECO:0000259" key="10">
    <source>
        <dbReference type="Pfam" id="PF18072"/>
    </source>
</evidence>
<dbReference type="PANTHER" id="PTHR43555:SF1">
    <property type="entry name" value="PHOSPHORIBOSYLFORMYLGLYCINAMIDINE SYNTHASE SUBUNIT PURL"/>
    <property type="match status" value="1"/>
</dbReference>
<dbReference type="SUPFAM" id="SSF56042">
    <property type="entry name" value="PurM C-terminal domain-like"/>
    <property type="match status" value="2"/>
</dbReference>
<keyword evidence="6" id="KW-0067">ATP-binding</keyword>
<dbReference type="CDD" id="cd02203">
    <property type="entry name" value="PurL_repeat1"/>
    <property type="match status" value="1"/>
</dbReference>
<dbReference type="GO" id="GO:0004642">
    <property type="term" value="F:phosphoribosylformylglycinamidine synthase activity"/>
    <property type="evidence" value="ECO:0007669"/>
    <property type="project" value="InterPro"/>
</dbReference>
<dbReference type="InterPro" id="IPR041609">
    <property type="entry name" value="PurL_linker"/>
</dbReference>
<dbReference type="GO" id="GO:0006189">
    <property type="term" value="P:'de novo' IMP biosynthetic process"/>
    <property type="evidence" value="ECO:0007669"/>
    <property type="project" value="InterPro"/>
</dbReference>
<dbReference type="Pfam" id="PF00586">
    <property type="entry name" value="AIRS"/>
    <property type="match status" value="2"/>
</dbReference>
<feature type="domain" description="PurM-like N-terminal" evidence="8">
    <location>
        <begin position="374"/>
        <end position="498"/>
    </location>
</feature>
<evidence type="ECO:0000256" key="4">
    <source>
        <dbReference type="ARBA" id="ARBA00022741"/>
    </source>
</evidence>
<evidence type="ECO:0000256" key="7">
    <source>
        <dbReference type="ARBA" id="ARBA00022842"/>
    </source>
</evidence>
<dbReference type="AlphaFoldDB" id="A0A0F9VL62"/>
<evidence type="ECO:0008006" key="12">
    <source>
        <dbReference type="Google" id="ProtNLM"/>
    </source>
</evidence>
<dbReference type="Gene3D" id="1.10.8.750">
    <property type="entry name" value="Phosphoribosylformylglycinamidine synthase, linker domain"/>
    <property type="match status" value="1"/>
</dbReference>
<evidence type="ECO:0000259" key="8">
    <source>
        <dbReference type="Pfam" id="PF00586"/>
    </source>
</evidence>
<comment type="caution">
    <text evidence="11">The sequence shown here is derived from an EMBL/GenBank/DDBJ whole genome shotgun (WGS) entry which is preliminary data.</text>
</comment>
<protein>
    <recommendedName>
        <fullName evidence="12">PurM-like C-terminal domain-containing protein</fullName>
    </recommendedName>
</protein>
<feature type="domain" description="PurM-like C-terminal" evidence="9">
    <location>
        <begin position="509"/>
        <end position="657"/>
    </location>
</feature>
<keyword evidence="1" id="KW-0963">Cytoplasm</keyword>
<accession>A0A0F9VL62</accession>
<dbReference type="SUPFAM" id="SSF55326">
    <property type="entry name" value="PurM N-terminal domain-like"/>
    <property type="match status" value="2"/>
</dbReference>
<evidence type="ECO:0000256" key="6">
    <source>
        <dbReference type="ARBA" id="ARBA00022840"/>
    </source>
</evidence>
<feature type="domain" description="PurM-like N-terminal" evidence="8">
    <location>
        <begin position="751"/>
        <end position="851"/>
    </location>
</feature>
<name>A0A0F9VL62_9ZZZZ</name>
<evidence type="ECO:0000259" key="9">
    <source>
        <dbReference type="Pfam" id="PF02769"/>
    </source>
</evidence>
<keyword evidence="5" id="KW-0658">Purine biosynthesis</keyword>
<organism evidence="11">
    <name type="scientific">marine sediment metagenome</name>
    <dbReference type="NCBI Taxonomy" id="412755"/>
    <lineage>
        <taxon>unclassified sequences</taxon>
        <taxon>metagenomes</taxon>
        <taxon>ecological metagenomes</taxon>
    </lineage>
</organism>
<evidence type="ECO:0000313" key="11">
    <source>
        <dbReference type="EMBL" id="KKO00618.1"/>
    </source>
</evidence>